<dbReference type="GO" id="GO:0005524">
    <property type="term" value="F:ATP binding"/>
    <property type="evidence" value="ECO:0007669"/>
    <property type="project" value="UniProtKB-KW"/>
</dbReference>
<evidence type="ECO:0000256" key="1">
    <source>
        <dbReference type="ARBA" id="ARBA00022741"/>
    </source>
</evidence>
<comment type="caution">
    <text evidence="4">The sequence shown here is derived from an EMBL/GenBank/DDBJ whole genome shotgun (WGS) entry which is preliminary data.</text>
</comment>
<feature type="domain" description="Protein kinase" evidence="3">
    <location>
        <begin position="45"/>
        <end position="336"/>
    </location>
</feature>
<evidence type="ECO:0000256" key="2">
    <source>
        <dbReference type="ARBA" id="ARBA00022840"/>
    </source>
</evidence>
<reference evidence="4" key="1">
    <citation type="submission" date="2021-02" db="EMBL/GenBank/DDBJ databases">
        <authorList>
            <person name="Dougan E. K."/>
            <person name="Rhodes N."/>
            <person name="Thang M."/>
            <person name="Chan C."/>
        </authorList>
    </citation>
    <scope>NUCLEOTIDE SEQUENCE</scope>
</reference>
<name>A0A812MGS7_9DINO</name>
<dbReference type="GO" id="GO:0004674">
    <property type="term" value="F:protein serine/threonine kinase activity"/>
    <property type="evidence" value="ECO:0007669"/>
    <property type="project" value="TreeGrafter"/>
</dbReference>
<proteinExistence type="predicted"/>
<dbReference type="PANTHER" id="PTHR24346:SF30">
    <property type="entry name" value="MATERNAL EMBRYONIC LEUCINE ZIPPER KINASE"/>
    <property type="match status" value="1"/>
</dbReference>
<dbReference type="Gene3D" id="1.10.510.10">
    <property type="entry name" value="Transferase(Phosphotransferase) domain 1"/>
    <property type="match status" value="1"/>
</dbReference>
<evidence type="ECO:0000313" key="4">
    <source>
        <dbReference type="EMBL" id="CAE7267683.1"/>
    </source>
</evidence>
<dbReference type="InterPro" id="IPR000719">
    <property type="entry name" value="Prot_kinase_dom"/>
</dbReference>
<keyword evidence="1" id="KW-0547">Nucleotide-binding</keyword>
<evidence type="ECO:0000259" key="3">
    <source>
        <dbReference type="PROSITE" id="PS50011"/>
    </source>
</evidence>
<gene>
    <name evidence="4" type="primary">CIPK9</name>
    <name evidence="4" type="ORF">SNAT2548_LOCUS14192</name>
</gene>
<keyword evidence="2" id="KW-0067">ATP-binding</keyword>
<accession>A0A812MGS7</accession>
<protein>
    <submittedName>
        <fullName evidence="4">CIPK9 protein</fullName>
    </submittedName>
</protein>
<dbReference type="PROSITE" id="PS50011">
    <property type="entry name" value="PROTEIN_KINASE_DOM"/>
    <property type="match status" value="1"/>
</dbReference>
<dbReference type="GO" id="GO:0035556">
    <property type="term" value="P:intracellular signal transduction"/>
    <property type="evidence" value="ECO:0007669"/>
    <property type="project" value="TreeGrafter"/>
</dbReference>
<dbReference type="GO" id="GO:0005737">
    <property type="term" value="C:cytoplasm"/>
    <property type="evidence" value="ECO:0007669"/>
    <property type="project" value="TreeGrafter"/>
</dbReference>
<dbReference type="Proteomes" id="UP000604046">
    <property type="component" value="Unassembled WGS sequence"/>
</dbReference>
<dbReference type="PANTHER" id="PTHR24346">
    <property type="entry name" value="MAP/MICROTUBULE AFFINITY-REGULATING KINASE"/>
    <property type="match status" value="1"/>
</dbReference>
<dbReference type="InterPro" id="IPR011009">
    <property type="entry name" value="Kinase-like_dom_sf"/>
</dbReference>
<sequence>MPEMPKVFKDVVDVFDDGYLGLQMDFGQMGRHSFPIMEPGRFSLDHVLRPSDEGTHAQIEVLVDHSAGCKRVVAKRFPRAYLRDDPISFRESPAGTQSSEDPWTELFLSLKLGQEPARMRGVVPCQGVYRDSQEDVLLLLEWVSGGDLFDLASNLGEPGPQREATAAHVLCSLLEVVTRLHARGIAHGDISAENAIIRTGEGEGEVALLDFAMAIHDTDLSAVTGARGKLMYRAPETLGEGAIYDARAADLFACGMVGYVLATGTYPWQSTAPDCKAFSYVRQHGMKRFLDKRTIAVGPAAAKVSISRILSAGYQALLVSLLDPNPRKRLAFLSQM</sequence>
<organism evidence="4 5">
    <name type="scientific">Symbiodinium natans</name>
    <dbReference type="NCBI Taxonomy" id="878477"/>
    <lineage>
        <taxon>Eukaryota</taxon>
        <taxon>Sar</taxon>
        <taxon>Alveolata</taxon>
        <taxon>Dinophyceae</taxon>
        <taxon>Suessiales</taxon>
        <taxon>Symbiodiniaceae</taxon>
        <taxon>Symbiodinium</taxon>
    </lineage>
</organism>
<dbReference type="AlphaFoldDB" id="A0A812MGS7"/>
<evidence type="ECO:0000313" key="5">
    <source>
        <dbReference type="Proteomes" id="UP000604046"/>
    </source>
</evidence>
<dbReference type="OrthoDB" id="248923at2759"/>
<dbReference type="Pfam" id="PF00069">
    <property type="entry name" value="Pkinase"/>
    <property type="match status" value="1"/>
</dbReference>
<keyword evidence="5" id="KW-1185">Reference proteome</keyword>
<dbReference type="SMART" id="SM00220">
    <property type="entry name" value="S_TKc"/>
    <property type="match status" value="1"/>
</dbReference>
<dbReference type="SUPFAM" id="SSF56112">
    <property type="entry name" value="Protein kinase-like (PK-like)"/>
    <property type="match status" value="1"/>
</dbReference>
<dbReference type="EMBL" id="CAJNDS010001613">
    <property type="protein sequence ID" value="CAE7267683.1"/>
    <property type="molecule type" value="Genomic_DNA"/>
</dbReference>